<organism evidence="1 2">
    <name type="scientific">Occultella aeris</name>
    <dbReference type="NCBI Taxonomy" id="2761496"/>
    <lineage>
        <taxon>Bacteria</taxon>
        <taxon>Bacillati</taxon>
        <taxon>Actinomycetota</taxon>
        <taxon>Actinomycetes</taxon>
        <taxon>Micrococcales</taxon>
        <taxon>Ruaniaceae</taxon>
        <taxon>Occultella</taxon>
    </lineage>
</organism>
<evidence type="ECO:0000313" key="2">
    <source>
        <dbReference type="Proteomes" id="UP000419743"/>
    </source>
</evidence>
<keyword evidence="2" id="KW-1185">Reference proteome</keyword>
<evidence type="ECO:0008006" key="3">
    <source>
        <dbReference type="Google" id="ProtNLM"/>
    </source>
</evidence>
<dbReference type="Gene3D" id="3.90.1140.10">
    <property type="entry name" value="Cyclic phosphodiesterase"/>
    <property type="match status" value="1"/>
</dbReference>
<dbReference type="EMBL" id="CACRYJ010000055">
    <property type="protein sequence ID" value="VZO39064.1"/>
    <property type="molecule type" value="Genomic_DNA"/>
</dbReference>
<accession>A0A7M4DNN3</accession>
<dbReference type="RefSeq" id="WP_156742414.1">
    <property type="nucleotide sequence ID" value="NZ_CACRYJ010000055.1"/>
</dbReference>
<evidence type="ECO:0000313" key="1">
    <source>
        <dbReference type="EMBL" id="VZO39064.1"/>
    </source>
</evidence>
<dbReference type="SUPFAM" id="SSF55144">
    <property type="entry name" value="LigT-like"/>
    <property type="match status" value="1"/>
</dbReference>
<dbReference type="AlphaFoldDB" id="A0A7M4DNN3"/>
<comment type="caution">
    <text evidence="1">The sequence shown here is derived from an EMBL/GenBank/DDBJ whole genome shotgun (WGS) entry which is preliminary data.</text>
</comment>
<protein>
    <recommendedName>
        <fullName evidence="3">2'-5' RNA ligase</fullName>
    </recommendedName>
</protein>
<name>A0A7M4DNN3_9MICO</name>
<dbReference type="InterPro" id="IPR009097">
    <property type="entry name" value="Cyclic_Pdiesterase"/>
</dbReference>
<dbReference type="Proteomes" id="UP000419743">
    <property type="component" value="Unassembled WGS sequence"/>
</dbReference>
<gene>
    <name evidence="1" type="ORF">HALOF300_03764</name>
</gene>
<dbReference type="Pfam" id="PF13563">
    <property type="entry name" value="2_5_RNA_ligase2"/>
    <property type="match status" value="1"/>
</dbReference>
<sequence>MPAHVTVLYPWLPREELGPDDLDGVRSLARSSSPFEAVLAGTARFPRTLWLDPRPADPFRALTEAVALRWPQAQPYGGAFETVVPHLTVAHEQPEEVLASVAAEVAAALPVTFSATALALHEFDGVRWVERDRFAFGAARPE</sequence>
<proteinExistence type="predicted"/>
<reference evidence="1 2" key="1">
    <citation type="submission" date="2019-11" db="EMBL/GenBank/DDBJ databases">
        <authorList>
            <person name="Criscuolo A."/>
        </authorList>
    </citation>
    <scope>NUCLEOTIDE SEQUENCE [LARGE SCALE GENOMIC DNA]</scope>
    <source>
        <strain evidence="1">CIP111667</strain>
    </source>
</reference>